<proteinExistence type="predicted"/>
<evidence type="ECO:0000313" key="2">
    <source>
        <dbReference type="Proteomes" id="UP000546464"/>
    </source>
</evidence>
<sequence length="314" mass="35421">MLTTVTCLWAQATQPDTSAAEPPEFSLLGDPGFARGLILRRADGKPSPGNIYPFGKSEEKPIWGLAEWASKYELSEADKTVTGEKAVYTNTGKTIAFERMPGGGMHIWMDLAASTEYDEPRTSLQAWPHLLIEQSFPEKPYVKDLKALNLKFTGRLDHAEMKMRRSAFDPGLHSAQFQLFITVQNLNQDSENYGDFLWFGVPFYDYRERKIPPFAAQDGGKADASQKFIYSLGTRDYMRGDFHGDRWVSVETDLYPHILKAFELAQGRGFLTGSDFSDMRLASMNLGWEVTGTFDVGFEFKDFELLAIKRTSGQ</sequence>
<keyword evidence="2" id="KW-1185">Reference proteome</keyword>
<gene>
    <name evidence="1" type="ORF">H5P28_13875</name>
</gene>
<dbReference type="Proteomes" id="UP000546464">
    <property type="component" value="Unassembled WGS sequence"/>
</dbReference>
<reference evidence="1 2" key="1">
    <citation type="submission" date="2020-07" db="EMBL/GenBank/DDBJ databases">
        <authorList>
            <person name="Feng X."/>
        </authorList>
    </citation>
    <scope>NUCLEOTIDE SEQUENCE [LARGE SCALE GENOMIC DNA]</scope>
    <source>
        <strain evidence="1 2">JCM31066</strain>
    </source>
</reference>
<dbReference type="AlphaFoldDB" id="A0A842HG13"/>
<dbReference type="RefSeq" id="WP_185676304.1">
    <property type="nucleotide sequence ID" value="NZ_JACHVB010000035.1"/>
</dbReference>
<name>A0A842HG13_9BACT</name>
<accession>A0A842HG13</accession>
<evidence type="ECO:0000313" key="1">
    <source>
        <dbReference type="EMBL" id="MBC2595352.1"/>
    </source>
</evidence>
<organism evidence="1 2">
    <name type="scientific">Ruficoccus amylovorans</name>
    <dbReference type="NCBI Taxonomy" id="1804625"/>
    <lineage>
        <taxon>Bacteria</taxon>
        <taxon>Pseudomonadati</taxon>
        <taxon>Verrucomicrobiota</taxon>
        <taxon>Opitutia</taxon>
        <taxon>Puniceicoccales</taxon>
        <taxon>Cerasicoccaceae</taxon>
        <taxon>Ruficoccus</taxon>
    </lineage>
</organism>
<comment type="caution">
    <text evidence="1">The sequence shown here is derived from an EMBL/GenBank/DDBJ whole genome shotgun (WGS) entry which is preliminary data.</text>
</comment>
<protein>
    <submittedName>
        <fullName evidence="1">Uncharacterized protein</fullName>
    </submittedName>
</protein>
<dbReference type="EMBL" id="JACHVB010000035">
    <property type="protein sequence ID" value="MBC2595352.1"/>
    <property type="molecule type" value="Genomic_DNA"/>
</dbReference>